<evidence type="ECO:0000256" key="8">
    <source>
        <dbReference type="SAM" id="MobiDB-lite"/>
    </source>
</evidence>
<comment type="subcellular location">
    <subcellularLocation>
        <location evidence="1">Virion</location>
    </subcellularLocation>
</comment>
<evidence type="ECO:0000256" key="2">
    <source>
        <dbReference type="ARBA" id="ARBA00022581"/>
    </source>
</evidence>
<evidence type="ECO:0000256" key="6">
    <source>
        <dbReference type="ARBA" id="ARBA00023165"/>
    </source>
</evidence>
<feature type="domain" description="Bacteriophage T7 tail fibre protein-like N-terminal" evidence="9">
    <location>
        <begin position="1"/>
        <end position="131"/>
    </location>
</feature>
<evidence type="ECO:0000256" key="4">
    <source>
        <dbReference type="ARBA" id="ARBA00022804"/>
    </source>
</evidence>
<reference evidence="10 11" key="1">
    <citation type="submission" date="2020-12" db="EMBL/GenBank/DDBJ databases">
        <title>Complete genome sequences of novel berlinvirus and novel certrevirus lytic for Pectobacterium car. car.</title>
        <authorList>
            <person name="Petrzik K."/>
            <person name="Kmoch P."/>
            <person name="Vacek J."/>
            <person name="Brazdova S."/>
        </authorList>
    </citation>
    <scope>NUCLEOTIDE SEQUENCE [LARGE SCALE GENOMIC DNA]</scope>
</reference>
<dbReference type="Gene3D" id="2.60.320.30">
    <property type="match status" value="1"/>
</dbReference>
<feature type="compositionally biased region" description="Basic and acidic residues" evidence="8">
    <location>
        <begin position="238"/>
        <end position="260"/>
    </location>
</feature>
<evidence type="ECO:0000256" key="3">
    <source>
        <dbReference type="ARBA" id="ARBA00022732"/>
    </source>
</evidence>
<keyword evidence="5" id="KW-0946">Virion</keyword>
<dbReference type="GO" id="GO:0046718">
    <property type="term" value="P:symbiont entry into host cell"/>
    <property type="evidence" value="ECO:0007669"/>
    <property type="project" value="UniProtKB-KW"/>
</dbReference>
<sequence length="674" mass="74836">MALKIRTVMTYPLDGSTVDFMIPFEYLARKFVTVTLVGVDRKELVLNQDYRFTTKTQITTTRGWGSNDGYTLIEIRRYTSATERLVDFADGSILRAYDLNISQVQTLHVAEEARDLTADTIGVNNDGHLDARGRRIVNLALATGDYDAVPLKQIKDRETSVWNAEARAKAEADRSYQNAQNSKGQADLATREADRARSEANSSASHSQNSNAQADRSNMEANRAKGYADSMVASVAATKEHADRSMREADRSKSEADRAAGEVAKAAAEVTKAAAEVTESKTHADRSNTEANRSKSEADRAKTEADKLGNMNEFAGTLEKIEGTNVTFKSNVTANVIETKGGSHLHPNQIKLITDGASDQHFIMQAWGSGDPSQRAQVFELKDNLGAYAFYIQRNKKSDAFWDMKVNGSLSTRDMLVEGSMTATGHIESNHRFHSESAFGSGGYNAQLNNNGIYSNQLPGIQDDNVYYPLIKQFGRRSNGYLTAFSMGMTSSGTNAFHNVTLQLIGDGGTGSLYTFDIEGTFMSSAGWHIPSDGNLYIKKYNSFIDGWVNKRLVEHAYNKTETDNLVYGRLNQAQGDARYFRKNAGWQSVWSDDAGLSYGQSVTLSQDVRWRTIWFRTKLVPDSWASIQIGDNGQYMVRPDNGWVRFAIEDNGRTLRLIKEIDSNPIEVRVYTD</sequence>
<keyword evidence="2" id="KW-0945">Host-virus interaction</keyword>
<dbReference type="GO" id="GO:0098015">
    <property type="term" value="C:virus tail"/>
    <property type="evidence" value="ECO:0007669"/>
    <property type="project" value="UniProtKB-KW"/>
</dbReference>
<dbReference type="GO" id="GO:0098671">
    <property type="term" value="P:adhesion receptor-mediated virion attachment to host cell"/>
    <property type="evidence" value="ECO:0007669"/>
    <property type="project" value="UniProtKB-KW"/>
</dbReference>
<organism evidence="10 11">
    <name type="scientific">Pectobacterium phage PcCB251</name>
    <dbReference type="NCBI Taxonomy" id="2798045"/>
    <lineage>
        <taxon>Viruses</taxon>
        <taxon>Duplodnaviria</taxon>
        <taxon>Heunggongvirae</taxon>
        <taxon>Uroviricota</taxon>
        <taxon>Caudoviricetes</taxon>
        <taxon>Autographivirales</taxon>
        <taxon>Autotranscriptaviridae</taxon>
        <taxon>Studiervirinae</taxon>
        <taxon>Berlinvirus</taxon>
        <taxon>Berlinvirus PcCB251</taxon>
    </lineage>
</organism>
<feature type="compositionally biased region" description="Basic and acidic residues" evidence="8">
    <location>
        <begin position="278"/>
        <end position="305"/>
    </location>
</feature>
<dbReference type="EMBL" id="MW367418">
    <property type="protein sequence ID" value="QQG33615.1"/>
    <property type="molecule type" value="Genomic_DNA"/>
</dbReference>
<feature type="region of interest" description="Disordered" evidence="8">
    <location>
        <begin position="236"/>
        <end position="305"/>
    </location>
</feature>
<evidence type="ECO:0000313" key="10">
    <source>
        <dbReference type="EMBL" id="QQG33615.1"/>
    </source>
</evidence>
<dbReference type="InterPro" id="IPR005604">
    <property type="entry name" value="Phage_T7_tail_fibre-like_N"/>
</dbReference>
<feature type="compositionally biased region" description="Basic and acidic residues" evidence="8">
    <location>
        <begin position="189"/>
        <end position="198"/>
    </location>
</feature>
<accession>A0AAE7PFB6</accession>
<evidence type="ECO:0000256" key="7">
    <source>
        <dbReference type="ARBA" id="ARBA00023296"/>
    </source>
</evidence>
<dbReference type="Proteomes" id="UP000827834">
    <property type="component" value="Segment"/>
</dbReference>
<protein>
    <submittedName>
        <fullName evidence="10">Non-contractile tail fiber protein</fullName>
    </submittedName>
</protein>
<keyword evidence="11" id="KW-1185">Reference proteome</keyword>
<keyword evidence="7" id="KW-1160">Virus entry into host cell</keyword>
<keyword evidence="3" id="KW-1227">Viral tail protein</keyword>
<name>A0AAE7PFB6_9CAUD</name>
<keyword evidence="4" id="KW-1161">Viral attachment to host cell</keyword>
<keyword evidence="6" id="KW-1233">Viral attachment to host adhesion receptor</keyword>
<feature type="compositionally biased region" description="Polar residues" evidence="8">
    <location>
        <begin position="175"/>
        <end position="184"/>
    </location>
</feature>
<evidence type="ECO:0000256" key="5">
    <source>
        <dbReference type="ARBA" id="ARBA00022844"/>
    </source>
</evidence>
<feature type="region of interest" description="Disordered" evidence="8">
    <location>
        <begin position="170"/>
        <end position="219"/>
    </location>
</feature>
<evidence type="ECO:0000313" key="11">
    <source>
        <dbReference type="Proteomes" id="UP000827834"/>
    </source>
</evidence>
<dbReference type="Pfam" id="PF03906">
    <property type="entry name" value="Phage_T7_tail"/>
    <property type="match status" value="1"/>
</dbReference>
<proteinExistence type="predicted"/>
<feature type="compositionally biased region" description="Low complexity" evidence="8">
    <location>
        <begin position="261"/>
        <end position="277"/>
    </location>
</feature>
<evidence type="ECO:0000259" key="9">
    <source>
        <dbReference type="Pfam" id="PF03906"/>
    </source>
</evidence>
<evidence type="ECO:0000256" key="1">
    <source>
        <dbReference type="ARBA" id="ARBA00004328"/>
    </source>
</evidence>
<feature type="compositionally biased region" description="Low complexity" evidence="8">
    <location>
        <begin position="199"/>
        <end position="215"/>
    </location>
</feature>